<dbReference type="Proteomes" id="UP000316621">
    <property type="component" value="Chromosome 4"/>
</dbReference>
<protein>
    <recommendedName>
        <fullName evidence="2 5">peptidylprolyl isomerase</fullName>
        <ecNumber evidence="2 5">5.2.1.8</ecNumber>
    </recommendedName>
</protein>
<keyword evidence="3 5" id="KW-0697">Rotamase</keyword>
<dbReference type="AlphaFoldDB" id="A0A4Y7JDQ6"/>
<dbReference type="InterPro" id="IPR001179">
    <property type="entry name" value="PPIase_FKBP_dom"/>
</dbReference>
<evidence type="ECO:0000256" key="6">
    <source>
        <dbReference type="SAM" id="MobiDB-lite"/>
    </source>
</evidence>
<dbReference type="PANTHER" id="PTHR43811:SF48">
    <property type="entry name" value="PEPTIDYL-PROLYL CIS-TRANS ISOMERASE FKBP43"/>
    <property type="match status" value="1"/>
</dbReference>
<accession>A0A4Y7JDQ6</accession>
<dbReference type="EC" id="5.2.1.8" evidence="2 5"/>
<evidence type="ECO:0000259" key="7">
    <source>
        <dbReference type="PROSITE" id="PS50059"/>
    </source>
</evidence>
<evidence type="ECO:0000256" key="4">
    <source>
        <dbReference type="ARBA" id="ARBA00023235"/>
    </source>
</evidence>
<dbReference type="Gene3D" id="3.10.50.40">
    <property type="match status" value="1"/>
</dbReference>
<dbReference type="STRING" id="3469.A0A4Y7JDQ6"/>
<evidence type="ECO:0000313" key="9">
    <source>
        <dbReference type="Proteomes" id="UP000316621"/>
    </source>
</evidence>
<organism evidence="8 9">
    <name type="scientific">Papaver somniferum</name>
    <name type="common">Opium poppy</name>
    <dbReference type="NCBI Taxonomy" id="3469"/>
    <lineage>
        <taxon>Eukaryota</taxon>
        <taxon>Viridiplantae</taxon>
        <taxon>Streptophyta</taxon>
        <taxon>Embryophyta</taxon>
        <taxon>Tracheophyta</taxon>
        <taxon>Spermatophyta</taxon>
        <taxon>Magnoliopsida</taxon>
        <taxon>Ranunculales</taxon>
        <taxon>Papaveraceae</taxon>
        <taxon>Papaveroideae</taxon>
        <taxon>Papaver</taxon>
    </lineage>
</organism>
<feature type="domain" description="PPIase FKBP-type" evidence="7">
    <location>
        <begin position="205"/>
        <end position="292"/>
    </location>
</feature>
<dbReference type="InterPro" id="IPR041232">
    <property type="entry name" value="NPL"/>
</dbReference>
<feature type="region of interest" description="Disordered" evidence="6">
    <location>
        <begin position="1"/>
        <end position="24"/>
    </location>
</feature>
<proteinExistence type="predicted"/>
<dbReference type="Pfam" id="PF17800">
    <property type="entry name" value="NPL"/>
    <property type="match status" value="1"/>
</dbReference>
<evidence type="ECO:0000256" key="5">
    <source>
        <dbReference type="PROSITE-ProRule" id="PRU00277"/>
    </source>
</evidence>
<dbReference type="GO" id="GO:0003755">
    <property type="term" value="F:peptidyl-prolyl cis-trans isomerase activity"/>
    <property type="evidence" value="ECO:0007669"/>
    <property type="project" value="UniProtKB-KW"/>
</dbReference>
<sequence length="296" mass="32989">MMETSLFQKDNESSDPNTLTVDNPDLSFEHETQAIAINNFIGDNKPSAGGFGPVYKATLGIMGHTKERSIVQCKTGDKSPFFLLSLRRLTNESCTVGIDFDEEEGDVIFEVLGPTSVHLIGFYVANGPNRHVLIENNLEDDASHDAYKDAEVEKEITETNMVKPPEVKYKEVEVNGLRKRTFATGLVIEELKKVNNEYSRIVTPGNKVFIRYFGQLMSDGIIYESNIGKPAEWFQLVNGKVIKGWEIGINGMRVGDKRRLTIPASMGYGSEEAKSVAPNEWLVFEIELFNIADAVA</sequence>
<dbReference type="EMBL" id="CM010718">
    <property type="protein sequence ID" value="RZC57775.1"/>
    <property type="molecule type" value="Genomic_DNA"/>
</dbReference>
<gene>
    <name evidence="8" type="ORF">C5167_005075</name>
</gene>
<dbReference type="PANTHER" id="PTHR43811">
    <property type="entry name" value="FKBP-TYPE PEPTIDYL-PROLYL CIS-TRANS ISOMERASE FKPA"/>
    <property type="match status" value="1"/>
</dbReference>
<comment type="catalytic activity">
    <reaction evidence="1 5">
        <text>[protein]-peptidylproline (omega=180) = [protein]-peptidylproline (omega=0)</text>
        <dbReference type="Rhea" id="RHEA:16237"/>
        <dbReference type="Rhea" id="RHEA-COMP:10747"/>
        <dbReference type="Rhea" id="RHEA-COMP:10748"/>
        <dbReference type="ChEBI" id="CHEBI:83833"/>
        <dbReference type="ChEBI" id="CHEBI:83834"/>
        <dbReference type="EC" id="5.2.1.8"/>
    </reaction>
</comment>
<dbReference type="Gramene" id="RZC57775">
    <property type="protein sequence ID" value="RZC57775"/>
    <property type="gene ID" value="C5167_005075"/>
</dbReference>
<dbReference type="Pfam" id="PF00254">
    <property type="entry name" value="FKBP_C"/>
    <property type="match status" value="1"/>
</dbReference>
<dbReference type="PROSITE" id="PS50059">
    <property type="entry name" value="FKBP_PPIASE"/>
    <property type="match status" value="1"/>
</dbReference>
<keyword evidence="9" id="KW-1185">Reference proteome</keyword>
<dbReference type="SUPFAM" id="SSF54534">
    <property type="entry name" value="FKBP-like"/>
    <property type="match status" value="1"/>
</dbReference>
<evidence type="ECO:0000256" key="1">
    <source>
        <dbReference type="ARBA" id="ARBA00000971"/>
    </source>
</evidence>
<feature type="compositionally biased region" description="Polar residues" evidence="6">
    <location>
        <begin position="1"/>
        <end position="21"/>
    </location>
</feature>
<evidence type="ECO:0000256" key="2">
    <source>
        <dbReference type="ARBA" id="ARBA00013194"/>
    </source>
</evidence>
<dbReference type="Gene3D" id="2.60.120.340">
    <property type="entry name" value="Nucleoplasmin core domain"/>
    <property type="match status" value="1"/>
</dbReference>
<dbReference type="InterPro" id="IPR046357">
    <property type="entry name" value="PPIase_dom_sf"/>
</dbReference>
<evidence type="ECO:0000313" key="8">
    <source>
        <dbReference type="EMBL" id="RZC57775.1"/>
    </source>
</evidence>
<evidence type="ECO:0000256" key="3">
    <source>
        <dbReference type="ARBA" id="ARBA00023110"/>
    </source>
</evidence>
<name>A0A4Y7JDQ6_PAPSO</name>
<reference evidence="8 9" key="1">
    <citation type="journal article" date="2018" name="Science">
        <title>The opium poppy genome and morphinan production.</title>
        <authorList>
            <person name="Guo L."/>
            <person name="Winzer T."/>
            <person name="Yang X."/>
            <person name="Li Y."/>
            <person name="Ning Z."/>
            <person name="He Z."/>
            <person name="Teodor R."/>
            <person name="Lu Y."/>
            <person name="Bowser T.A."/>
            <person name="Graham I.A."/>
            <person name="Ye K."/>
        </authorList>
    </citation>
    <scope>NUCLEOTIDE SEQUENCE [LARGE SCALE GENOMIC DNA]</scope>
    <source>
        <strain evidence="9">cv. HN1</strain>
        <tissue evidence="8">Leaves</tissue>
    </source>
</reference>
<keyword evidence="4 5" id="KW-0413">Isomerase</keyword>